<proteinExistence type="predicted"/>
<accession>A0ACB9TXF6</accession>
<reference evidence="1" key="1">
    <citation type="submission" date="2022-04" db="EMBL/GenBank/DDBJ databases">
        <title>Chromosome-scale genome assembly of Holotrichia oblita Faldermann.</title>
        <authorList>
            <person name="Rongchong L."/>
        </authorList>
    </citation>
    <scope>NUCLEOTIDE SEQUENCE</scope>
    <source>
        <strain evidence="1">81SQS9</strain>
    </source>
</reference>
<evidence type="ECO:0000313" key="1">
    <source>
        <dbReference type="EMBL" id="KAI4471653.1"/>
    </source>
</evidence>
<dbReference type="EMBL" id="CM043015">
    <property type="protein sequence ID" value="KAI4471653.1"/>
    <property type="molecule type" value="Genomic_DNA"/>
</dbReference>
<keyword evidence="2" id="KW-1185">Reference proteome</keyword>
<comment type="caution">
    <text evidence="1">The sequence shown here is derived from an EMBL/GenBank/DDBJ whole genome shotgun (WGS) entry which is preliminary data.</text>
</comment>
<organism evidence="1 2">
    <name type="scientific">Holotrichia oblita</name>
    <name type="common">Chafer beetle</name>
    <dbReference type="NCBI Taxonomy" id="644536"/>
    <lineage>
        <taxon>Eukaryota</taxon>
        <taxon>Metazoa</taxon>
        <taxon>Ecdysozoa</taxon>
        <taxon>Arthropoda</taxon>
        <taxon>Hexapoda</taxon>
        <taxon>Insecta</taxon>
        <taxon>Pterygota</taxon>
        <taxon>Neoptera</taxon>
        <taxon>Endopterygota</taxon>
        <taxon>Coleoptera</taxon>
        <taxon>Polyphaga</taxon>
        <taxon>Scarabaeiformia</taxon>
        <taxon>Scarabaeidae</taxon>
        <taxon>Melolonthinae</taxon>
        <taxon>Holotrichia</taxon>
    </lineage>
</organism>
<name>A0ACB9TXF6_HOLOL</name>
<protein>
    <submittedName>
        <fullName evidence="1">Replication factor a 1 rfa1</fullName>
    </submittedName>
</protein>
<evidence type="ECO:0000313" key="2">
    <source>
        <dbReference type="Proteomes" id="UP001056778"/>
    </source>
</evidence>
<dbReference type="Proteomes" id="UP001056778">
    <property type="component" value="Chromosome 1"/>
</dbReference>
<gene>
    <name evidence="1" type="ORF">MML48_1g20691</name>
</gene>
<sequence>MDTYKLSEGALRTIMQGGQVDCPIMQVLGSKKIATINSDKERYRILLSDGLFHISFAMFTTQINEKVESGELPMFSVIKIKRYITSVINNAGRSDKYDYPFNGGTCHNKIYHFRRVLVILDLEVIASGDKVTKKIGEPEPLSEDDLSNTAMKQAPLKPNVSNGTSCQPTTSNGHSNGVTLNQSLQDQLTHPISSLTPYQNKWIIKARVTNKSNIRTWSNSRGKGKLFSMDLVDESGEIRATAFQDLVDKFYDYLEIDKVYYISKCQLKPANKQFTSLKNDYEMTLTNESIIQLCEDDVDSIPQTQYNFLTVDKIGQMETGSIVDVIGVCKAVSDLQTFQARSTGRELKKKELTLVDHTDNAVNKVIAVGLII</sequence>